<feature type="repeat" description="ANK" evidence="1">
    <location>
        <begin position="281"/>
        <end position="303"/>
    </location>
</feature>
<dbReference type="SMART" id="SM00248">
    <property type="entry name" value="ANK"/>
    <property type="match status" value="8"/>
</dbReference>
<protein>
    <submittedName>
        <fullName evidence="3">Uncharacterized protein</fullName>
    </submittedName>
</protein>
<comment type="caution">
    <text evidence="3">The sequence shown here is derived from an EMBL/GenBank/DDBJ whole genome shotgun (WGS) entry which is preliminary data.</text>
</comment>
<name>A0A7J7H537_CAMSI</name>
<dbReference type="SUPFAM" id="SSF48403">
    <property type="entry name" value="Ankyrin repeat"/>
    <property type="match status" value="1"/>
</dbReference>
<evidence type="ECO:0000256" key="1">
    <source>
        <dbReference type="PROSITE-ProRule" id="PRU00023"/>
    </source>
</evidence>
<dbReference type="PANTHER" id="PTHR24121:SF22">
    <property type="entry name" value="PROTEIN ACCELERATED CELL DEATH 6-LIKE"/>
    <property type="match status" value="1"/>
</dbReference>
<gene>
    <name evidence="3" type="ORF">HYC85_017066</name>
</gene>
<dbReference type="PROSITE" id="PS50088">
    <property type="entry name" value="ANK_REPEAT"/>
    <property type="match status" value="2"/>
</dbReference>
<reference evidence="4" key="1">
    <citation type="journal article" date="2020" name="Nat. Commun.">
        <title>Genome assembly of wild tea tree DASZ reveals pedigree and selection history of tea varieties.</title>
        <authorList>
            <person name="Zhang W."/>
            <person name="Zhang Y."/>
            <person name="Qiu H."/>
            <person name="Guo Y."/>
            <person name="Wan H."/>
            <person name="Zhang X."/>
            <person name="Scossa F."/>
            <person name="Alseekh S."/>
            <person name="Zhang Q."/>
            <person name="Wang P."/>
            <person name="Xu L."/>
            <person name="Schmidt M.H."/>
            <person name="Jia X."/>
            <person name="Li D."/>
            <person name="Zhu A."/>
            <person name="Guo F."/>
            <person name="Chen W."/>
            <person name="Ni D."/>
            <person name="Usadel B."/>
            <person name="Fernie A.R."/>
            <person name="Wen W."/>
        </authorList>
    </citation>
    <scope>NUCLEOTIDE SEQUENCE [LARGE SCALE GENOMIC DNA]</scope>
    <source>
        <strain evidence="4">cv. G240</strain>
    </source>
</reference>
<dbReference type="AlphaFoldDB" id="A0A7J7H537"/>
<dbReference type="Proteomes" id="UP000593564">
    <property type="component" value="Unassembled WGS sequence"/>
</dbReference>
<evidence type="ECO:0000256" key="2">
    <source>
        <dbReference type="SAM" id="MobiDB-lite"/>
    </source>
</evidence>
<reference evidence="3 4" key="2">
    <citation type="submission" date="2020-07" db="EMBL/GenBank/DDBJ databases">
        <title>Genome assembly of wild tea tree DASZ reveals pedigree and selection history of tea varieties.</title>
        <authorList>
            <person name="Zhang W."/>
        </authorList>
    </citation>
    <scope>NUCLEOTIDE SEQUENCE [LARGE SCALE GENOMIC DNA]</scope>
    <source>
        <strain evidence="4">cv. G240</strain>
        <tissue evidence="3">Leaf</tissue>
    </source>
</reference>
<organism evidence="3 4">
    <name type="scientific">Camellia sinensis</name>
    <name type="common">Tea plant</name>
    <name type="synonym">Thea sinensis</name>
    <dbReference type="NCBI Taxonomy" id="4442"/>
    <lineage>
        <taxon>Eukaryota</taxon>
        <taxon>Viridiplantae</taxon>
        <taxon>Streptophyta</taxon>
        <taxon>Embryophyta</taxon>
        <taxon>Tracheophyta</taxon>
        <taxon>Spermatophyta</taxon>
        <taxon>Magnoliopsida</taxon>
        <taxon>eudicotyledons</taxon>
        <taxon>Gunneridae</taxon>
        <taxon>Pentapetalae</taxon>
        <taxon>asterids</taxon>
        <taxon>Ericales</taxon>
        <taxon>Theaceae</taxon>
        <taxon>Camellia</taxon>
    </lineage>
</organism>
<dbReference type="InterPro" id="IPR036770">
    <property type="entry name" value="Ankyrin_rpt-contain_sf"/>
</dbReference>
<dbReference type="Gene3D" id="1.25.40.20">
    <property type="entry name" value="Ankyrin repeat-containing domain"/>
    <property type="match status" value="3"/>
</dbReference>
<keyword evidence="4" id="KW-1185">Reference proteome</keyword>
<evidence type="ECO:0000313" key="4">
    <source>
        <dbReference type="Proteomes" id="UP000593564"/>
    </source>
</evidence>
<feature type="repeat" description="ANK" evidence="1">
    <location>
        <begin position="433"/>
        <end position="465"/>
    </location>
</feature>
<accession>A0A7J7H537</accession>
<feature type="region of interest" description="Disordered" evidence="2">
    <location>
        <begin position="135"/>
        <end position="156"/>
    </location>
</feature>
<proteinExistence type="predicted"/>
<dbReference type="PROSITE" id="PS50297">
    <property type="entry name" value="ANK_REP_REGION"/>
    <property type="match status" value="1"/>
</dbReference>
<dbReference type="InterPro" id="IPR002110">
    <property type="entry name" value="Ankyrin_rpt"/>
</dbReference>
<dbReference type="EMBL" id="JACBKZ010000007">
    <property type="protein sequence ID" value="KAF5946838.1"/>
    <property type="molecule type" value="Genomic_DNA"/>
</dbReference>
<keyword evidence="1" id="KW-0040">ANK repeat</keyword>
<dbReference type="PANTHER" id="PTHR24121">
    <property type="entry name" value="NO MECHANORECEPTOR POTENTIAL C, ISOFORM D-RELATED"/>
    <property type="match status" value="1"/>
</dbReference>
<evidence type="ECO:0000313" key="3">
    <source>
        <dbReference type="EMBL" id="KAF5946838.1"/>
    </source>
</evidence>
<sequence>MRAAQIIIVHPQIIWANDLRFESESLCVSMEGFVGNGALKRVIPKLIEEGWDDVQTLKLMKSEDMDVINITQQQKDALEMRLYLHDRALSQYGDKLESSGKSLQELLGLSTDEISSQFGMKRGHIARFMEKRTSNSFAPDPLQQPPQALTSSRKTTKTSGSIYRVFKMDPMLYKEAVGGKEEPELVSQISWSSRLFSWINWSSRPDKTLSKEKREGKENEDNHDDVHHLMQCINGQQQLELQLTSSKNTILHVAAQFANKEYVEKVLEKSPSSLLLCLNIDGETPLHIAARGGHLDIVKALIECAKRQDQEEVESGGGGAAKEMLRATNKDNDTALHMAVRNRHLGVVNWLTKEDPKFTHPPNNAEETPLYLAAERQHNDVVSMILKNCTSPTYGGPKGQTALHAAASDTWEIESTKLLLEWKPDLIKEIDEYGWIPLHYATRYGNENGVKMILEKHKSVTYITTDEEGDEKMALHIAAANGNVDLMEELLLCYPDCWERVNSKGQNVLHIAVEMERKEVMECILKKSWIIHLINQKDIEGNTPLHLLANAFGLEIPKLWLKLGLHPSGDWGATNNNNVTPPGIM</sequence>
<feature type="compositionally biased region" description="Low complexity" evidence="2">
    <location>
        <begin position="138"/>
        <end position="156"/>
    </location>
</feature>
<dbReference type="Pfam" id="PF12796">
    <property type="entry name" value="Ank_2"/>
    <property type="match status" value="4"/>
</dbReference>